<evidence type="ECO:0000256" key="12">
    <source>
        <dbReference type="ARBA" id="ARBA00033413"/>
    </source>
</evidence>
<keyword evidence="7" id="KW-0418">Kinase</keyword>
<evidence type="ECO:0000256" key="2">
    <source>
        <dbReference type="ARBA" id="ARBA00005810"/>
    </source>
</evidence>
<evidence type="ECO:0000256" key="11">
    <source>
        <dbReference type="ARBA" id="ARBA00029766"/>
    </source>
</evidence>
<keyword evidence="5" id="KW-0808">Transferase</keyword>
<evidence type="ECO:0000256" key="4">
    <source>
        <dbReference type="ARBA" id="ARBA00016218"/>
    </source>
</evidence>
<dbReference type="Gene3D" id="3.30.70.560">
    <property type="entry name" value="7,8-Dihydro-6-hydroxymethylpterin-pyrophosphokinase HPPK"/>
    <property type="match status" value="1"/>
</dbReference>
<organism evidence="14 15">
    <name type="scientific">Pseudophaeobacter arcticus</name>
    <dbReference type="NCBI Taxonomy" id="385492"/>
    <lineage>
        <taxon>Bacteria</taxon>
        <taxon>Pseudomonadati</taxon>
        <taxon>Pseudomonadota</taxon>
        <taxon>Alphaproteobacteria</taxon>
        <taxon>Rhodobacterales</taxon>
        <taxon>Paracoccaceae</taxon>
        <taxon>Pseudophaeobacter</taxon>
    </lineage>
</organism>
<keyword evidence="15" id="KW-1185">Reference proteome</keyword>
<dbReference type="EMBL" id="BAABWU010000023">
    <property type="protein sequence ID" value="GAA6198517.1"/>
    <property type="molecule type" value="Genomic_DNA"/>
</dbReference>
<sequence length="124" mass="14266">MAIETALDPEELLQCLHSVEQKFSRVRKQRWGTRTLDLDLISLGERVFPDPAIHQHWRDLPLEQQMSQTPEQLILPHPRMQDRAFVLVPMCDICPEWRHPILGKTAAELCAALPKSDLEAVLPL</sequence>
<evidence type="ECO:0000256" key="3">
    <source>
        <dbReference type="ARBA" id="ARBA00013253"/>
    </source>
</evidence>
<keyword evidence="6" id="KW-0547">Nucleotide-binding</keyword>
<dbReference type="SUPFAM" id="SSF55083">
    <property type="entry name" value="6-hydroxymethyl-7,8-dihydropterin pyrophosphokinase, HPPK"/>
    <property type="match status" value="1"/>
</dbReference>
<feature type="domain" description="7,8-dihydro-6-hydroxymethylpterin-pyrophosphokinase" evidence="13">
    <location>
        <begin position="2"/>
        <end position="95"/>
    </location>
</feature>
<keyword evidence="8" id="KW-0067">ATP-binding</keyword>
<proteinExistence type="inferred from homology"/>
<name>A0ABQ0ARK1_9RHOB</name>
<comment type="function">
    <text evidence="10">Catalyzes the transfer of pyrophosphate from adenosine triphosphate (ATP) to 6-hydroxymethyl-7,8-dihydropterin, an enzymatic step in folate biosynthesis pathway.</text>
</comment>
<dbReference type="EC" id="2.7.6.3" evidence="3"/>
<dbReference type="NCBIfam" id="TIGR01498">
    <property type="entry name" value="folK"/>
    <property type="match status" value="1"/>
</dbReference>
<evidence type="ECO:0000256" key="6">
    <source>
        <dbReference type="ARBA" id="ARBA00022741"/>
    </source>
</evidence>
<evidence type="ECO:0000256" key="7">
    <source>
        <dbReference type="ARBA" id="ARBA00022777"/>
    </source>
</evidence>
<evidence type="ECO:0000256" key="8">
    <source>
        <dbReference type="ARBA" id="ARBA00022840"/>
    </source>
</evidence>
<comment type="similarity">
    <text evidence="2">Belongs to the HPPK family.</text>
</comment>
<evidence type="ECO:0000259" key="13">
    <source>
        <dbReference type="Pfam" id="PF01288"/>
    </source>
</evidence>
<dbReference type="CDD" id="cd00483">
    <property type="entry name" value="HPPK"/>
    <property type="match status" value="1"/>
</dbReference>
<dbReference type="Pfam" id="PF01288">
    <property type="entry name" value="HPPK"/>
    <property type="match status" value="1"/>
</dbReference>
<accession>A0ABQ0ARK1</accession>
<comment type="caution">
    <text evidence="14">The sequence shown here is derived from an EMBL/GenBank/DDBJ whole genome shotgun (WGS) entry which is preliminary data.</text>
</comment>
<comment type="pathway">
    <text evidence="1">Cofactor biosynthesis; tetrahydrofolate biosynthesis; 2-amino-4-hydroxy-6-hydroxymethyl-7,8-dihydropteridine diphosphate from 7,8-dihydroneopterin triphosphate: step 4/4.</text>
</comment>
<dbReference type="PANTHER" id="PTHR43071:SF1">
    <property type="entry name" value="2-AMINO-4-HYDROXY-6-HYDROXYMETHYLDIHYDROPTERIDINE PYROPHOSPHOKINASE"/>
    <property type="match status" value="1"/>
</dbReference>
<evidence type="ECO:0000313" key="15">
    <source>
        <dbReference type="Proteomes" id="UP001441944"/>
    </source>
</evidence>
<dbReference type="PANTHER" id="PTHR43071">
    <property type="entry name" value="2-AMINO-4-HYDROXY-6-HYDROXYMETHYLDIHYDROPTERIDINE PYROPHOSPHOKINASE"/>
    <property type="match status" value="1"/>
</dbReference>
<dbReference type="InterPro" id="IPR000550">
    <property type="entry name" value="Hppk"/>
</dbReference>
<gene>
    <name evidence="14" type="ORF">NBRC116598_39620</name>
</gene>
<dbReference type="Proteomes" id="UP001441944">
    <property type="component" value="Unassembled WGS sequence"/>
</dbReference>
<evidence type="ECO:0000256" key="1">
    <source>
        <dbReference type="ARBA" id="ARBA00005051"/>
    </source>
</evidence>
<dbReference type="InterPro" id="IPR035907">
    <property type="entry name" value="Hppk_sf"/>
</dbReference>
<evidence type="ECO:0000256" key="9">
    <source>
        <dbReference type="ARBA" id="ARBA00022909"/>
    </source>
</evidence>
<reference evidence="14 15" key="1">
    <citation type="submission" date="2024-04" db="EMBL/GenBank/DDBJ databases">
        <title>Draft genome sequence of Pseudophaeobacter arcticus NBRC 116598.</title>
        <authorList>
            <person name="Miyakawa T."/>
            <person name="Kusuya Y."/>
            <person name="Miura T."/>
        </authorList>
    </citation>
    <scope>NUCLEOTIDE SEQUENCE [LARGE SCALE GENOMIC DNA]</scope>
    <source>
        <strain evidence="14 15">SU-CL00105</strain>
    </source>
</reference>
<protein>
    <recommendedName>
        <fullName evidence="4">2-amino-4-hydroxy-6-hydroxymethyldihydropteridine pyrophosphokinase</fullName>
        <ecNumber evidence="3">2.7.6.3</ecNumber>
    </recommendedName>
    <alternativeName>
        <fullName evidence="11">6-hydroxymethyl-7,8-dihydropterin pyrophosphokinase</fullName>
    </alternativeName>
    <alternativeName>
        <fullName evidence="12">7,8-dihydro-6-hydroxymethylpterin-pyrophosphokinase</fullName>
    </alternativeName>
</protein>
<keyword evidence="9" id="KW-0289">Folate biosynthesis</keyword>
<evidence type="ECO:0000256" key="5">
    <source>
        <dbReference type="ARBA" id="ARBA00022679"/>
    </source>
</evidence>
<evidence type="ECO:0000256" key="10">
    <source>
        <dbReference type="ARBA" id="ARBA00029409"/>
    </source>
</evidence>
<evidence type="ECO:0000313" key="14">
    <source>
        <dbReference type="EMBL" id="GAA6198517.1"/>
    </source>
</evidence>